<evidence type="ECO:0000313" key="14">
    <source>
        <dbReference type="EMBL" id="SNC72032.1"/>
    </source>
</evidence>
<sequence>MPLFDHVDSIIARDPAARTRLEVILCYPGLHAIWLHRIAHFLWNVELKLIARIVSHTARFITGIEIHPAVVVGKRVFIDHGLGVVIGETTVIGDDCTIYQGVTLGGTSLYKGTKRHPTLEAGVVVSAGAKVLGGFTVGAGARIGSNAVVLKAVPAGATAVGIPARIVETSDSQHSFTAYGITPEDLSN</sequence>
<dbReference type="InterPro" id="IPR011004">
    <property type="entry name" value="Trimer_LpxA-like_sf"/>
</dbReference>
<dbReference type="Gene3D" id="1.10.3130.10">
    <property type="entry name" value="serine acetyltransferase, domain 1"/>
    <property type="match status" value="1"/>
</dbReference>
<comment type="catalytic activity">
    <reaction evidence="12 13">
        <text>L-serine + acetyl-CoA = O-acetyl-L-serine + CoA</text>
        <dbReference type="Rhea" id="RHEA:24560"/>
        <dbReference type="ChEBI" id="CHEBI:33384"/>
        <dbReference type="ChEBI" id="CHEBI:57287"/>
        <dbReference type="ChEBI" id="CHEBI:57288"/>
        <dbReference type="ChEBI" id="CHEBI:58340"/>
        <dbReference type="EC" id="2.3.1.30"/>
    </reaction>
</comment>
<evidence type="ECO:0000256" key="12">
    <source>
        <dbReference type="ARBA" id="ARBA00049486"/>
    </source>
</evidence>
<evidence type="ECO:0000256" key="3">
    <source>
        <dbReference type="ARBA" id="ARBA00007274"/>
    </source>
</evidence>
<organism evidence="14 15">
    <name type="scientific">Polynucleobacter victoriensis</name>
    <dbReference type="NCBI Taxonomy" id="2049319"/>
    <lineage>
        <taxon>Bacteria</taxon>
        <taxon>Pseudomonadati</taxon>
        <taxon>Pseudomonadota</taxon>
        <taxon>Betaproteobacteria</taxon>
        <taxon>Burkholderiales</taxon>
        <taxon>Burkholderiaceae</taxon>
        <taxon>Polynucleobacter</taxon>
    </lineage>
</organism>
<keyword evidence="11 13" id="KW-0012">Acyltransferase</keyword>
<dbReference type="FunFam" id="2.160.10.10:FF:000007">
    <property type="entry name" value="Serine acetyltransferase"/>
    <property type="match status" value="1"/>
</dbReference>
<evidence type="ECO:0000256" key="11">
    <source>
        <dbReference type="ARBA" id="ARBA00023315"/>
    </source>
</evidence>
<dbReference type="NCBIfam" id="NF041874">
    <property type="entry name" value="EPS_EpsC"/>
    <property type="match status" value="1"/>
</dbReference>
<comment type="subcellular location">
    <subcellularLocation>
        <location evidence="1">Cytoplasm</location>
    </subcellularLocation>
</comment>
<dbReference type="NCBIfam" id="TIGR01172">
    <property type="entry name" value="cysE"/>
    <property type="match status" value="1"/>
</dbReference>
<dbReference type="OrthoDB" id="9801456at2"/>
<evidence type="ECO:0000256" key="2">
    <source>
        <dbReference type="ARBA" id="ARBA00004876"/>
    </source>
</evidence>
<comment type="similarity">
    <text evidence="3 13">Belongs to the transferase hexapeptide repeat family.</text>
</comment>
<evidence type="ECO:0000256" key="4">
    <source>
        <dbReference type="ARBA" id="ARBA00013266"/>
    </source>
</evidence>
<dbReference type="PIRSF" id="PIRSF000441">
    <property type="entry name" value="CysE"/>
    <property type="match status" value="1"/>
</dbReference>
<reference evidence="14 15" key="1">
    <citation type="submission" date="2017-06" db="EMBL/GenBank/DDBJ databases">
        <authorList>
            <person name="Kim H.J."/>
            <person name="Triplett B.A."/>
        </authorList>
    </citation>
    <scope>NUCLEOTIDE SEQUENCE [LARGE SCALE GENOMIC DNA]</scope>
    <source>
        <strain evidence="14 15">MWH-VicM1</strain>
    </source>
</reference>
<dbReference type="CDD" id="cd03354">
    <property type="entry name" value="LbH_SAT"/>
    <property type="match status" value="1"/>
</dbReference>
<dbReference type="InterPro" id="IPR005881">
    <property type="entry name" value="Ser_O-AcTrfase"/>
</dbReference>
<proteinExistence type="inferred from homology"/>
<evidence type="ECO:0000256" key="6">
    <source>
        <dbReference type="ARBA" id="ARBA00022490"/>
    </source>
</evidence>
<dbReference type="GO" id="GO:0009001">
    <property type="term" value="F:serine O-acetyltransferase activity"/>
    <property type="evidence" value="ECO:0007669"/>
    <property type="project" value="UniProtKB-EC"/>
</dbReference>
<dbReference type="Gene3D" id="2.160.10.10">
    <property type="entry name" value="Hexapeptide repeat proteins"/>
    <property type="match status" value="1"/>
</dbReference>
<keyword evidence="6" id="KW-0963">Cytoplasm</keyword>
<name>A0A212U1B4_9BURK</name>
<keyword evidence="15" id="KW-1185">Reference proteome</keyword>
<dbReference type="InterPro" id="IPR045304">
    <property type="entry name" value="LbH_SAT"/>
</dbReference>
<evidence type="ECO:0000256" key="8">
    <source>
        <dbReference type="ARBA" id="ARBA00022679"/>
    </source>
</evidence>
<dbReference type="EC" id="2.3.1.30" evidence="4 13"/>
<dbReference type="InterPro" id="IPR053376">
    <property type="entry name" value="Serine_acetyltransferase"/>
</dbReference>
<dbReference type="AlphaFoldDB" id="A0A212U1B4"/>
<dbReference type="PANTHER" id="PTHR42811">
    <property type="entry name" value="SERINE ACETYLTRANSFERASE"/>
    <property type="match status" value="1"/>
</dbReference>
<dbReference type="GO" id="GO:0006535">
    <property type="term" value="P:cysteine biosynthetic process from serine"/>
    <property type="evidence" value="ECO:0007669"/>
    <property type="project" value="InterPro"/>
</dbReference>
<evidence type="ECO:0000256" key="1">
    <source>
        <dbReference type="ARBA" id="ARBA00004496"/>
    </source>
</evidence>
<accession>A0A212U1B4</accession>
<dbReference type="FunFam" id="1.10.3130.10:FF:000003">
    <property type="entry name" value="Serine acetyltransferase"/>
    <property type="match status" value="1"/>
</dbReference>
<comment type="pathway">
    <text evidence="2">Amino-acid biosynthesis; L-cysteine biosynthesis; L-cysteine from L-serine: step 1/2.</text>
</comment>
<gene>
    <name evidence="14" type="ORF">SAMN06295916_1462</name>
</gene>
<protein>
    <recommendedName>
        <fullName evidence="5 13">Serine acetyltransferase</fullName>
        <ecNumber evidence="4 13">2.3.1.30</ecNumber>
    </recommendedName>
</protein>
<evidence type="ECO:0000256" key="13">
    <source>
        <dbReference type="PIRNR" id="PIRNR000441"/>
    </source>
</evidence>
<keyword evidence="9" id="KW-0677">Repeat</keyword>
<evidence type="ECO:0000256" key="5">
    <source>
        <dbReference type="ARBA" id="ARBA00018522"/>
    </source>
</evidence>
<dbReference type="GO" id="GO:0005737">
    <property type="term" value="C:cytoplasm"/>
    <property type="evidence" value="ECO:0007669"/>
    <property type="project" value="UniProtKB-SubCell"/>
</dbReference>
<dbReference type="InterPro" id="IPR042122">
    <property type="entry name" value="Ser_AcTrfase_N_sf"/>
</dbReference>
<keyword evidence="7" id="KW-0028">Amino-acid biosynthesis</keyword>
<dbReference type="EMBL" id="FYEX01000002">
    <property type="protein sequence ID" value="SNC72032.1"/>
    <property type="molecule type" value="Genomic_DNA"/>
</dbReference>
<keyword evidence="10" id="KW-0198">Cysteine biosynthesis</keyword>
<dbReference type="Proteomes" id="UP000197215">
    <property type="component" value="Unassembled WGS sequence"/>
</dbReference>
<evidence type="ECO:0000256" key="7">
    <source>
        <dbReference type="ARBA" id="ARBA00022605"/>
    </source>
</evidence>
<keyword evidence="8 13" id="KW-0808">Transferase</keyword>
<evidence type="ECO:0000313" key="15">
    <source>
        <dbReference type="Proteomes" id="UP000197215"/>
    </source>
</evidence>
<evidence type="ECO:0000256" key="9">
    <source>
        <dbReference type="ARBA" id="ARBA00022737"/>
    </source>
</evidence>
<dbReference type="SUPFAM" id="SSF51161">
    <property type="entry name" value="Trimeric LpxA-like enzymes"/>
    <property type="match status" value="1"/>
</dbReference>
<evidence type="ECO:0000256" key="10">
    <source>
        <dbReference type="ARBA" id="ARBA00023192"/>
    </source>
</evidence>